<dbReference type="Gene3D" id="3.40.50.150">
    <property type="entry name" value="Vaccinia Virus protein VP39"/>
    <property type="match status" value="1"/>
</dbReference>
<proteinExistence type="inferred from homology"/>
<dbReference type="NCBIfam" id="NF002010">
    <property type="entry name" value="PRK00811.1"/>
    <property type="match status" value="1"/>
</dbReference>
<dbReference type="PROSITE" id="PS51006">
    <property type="entry name" value="PABS_2"/>
    <property type="match status" value="1"/>
</dbReference>
<dbReference type="EMBL" id="LAYJ01000133">
    <property type="protein sequence ID" value="KKI49587.1"/>
    <property type="molecule type" value="Genomic_DNA"/>
</dbReference>
<feature type="domain" description="PABS" evidence="8">
    <location>
        <begin position="7"/>
        <end position="242"/>
    </location>
</feature>
<dbReference type="Pfam" id="PF17284">
    <property type="entry name" value="Spermine_synt_N"/>
    <property type="match status" value="1"/>
</dbReference>
<evidence type="ECO:0000256" key="3">
    <source>
        <dbReference type="ARBA" id="ARBA00023115"/>
    </source>
</evidence>
<dbReference type="HAMAP" id="MF_00198">
    <property type="entry name" value="Spermidine_synth"/>
    <property type="match status" value="1"/>
</dbReference>
<evidence type="ECO:0000313" key="10">
    <source>
        <dbReference type="Proteomes" id="UP000034076"/>
    </source>
</evidence>
<feature type="binding site" evidence="4">
    <location>
        <position position="91"/>
    </location>
    <ligand>
        <name>spermidine</name>
        <dbReference type="ChEBI" id="CHEBI:57834"/>
    </ligand>
</feature>
<comment type="caution">
    <text evidence="9">The sequence shown here is derived from an EMBL/GenBank/DDBJ whole genome shotgun (WGS) entry which is preliminary data.</text>
</comment>
<dbReference type="EC" id="2.5.1.16" evidence="4"/>
<dbReference type="CDD" id="cd02440">
    <property type="entry name" value="AdoMet_MTases"/>
    <property type="match status" value="1"/>
</dbReference>
<dbReference type="Pfam" id="PF01564">
    <property type="entry name" value="Spermine_synth"/>
    <property type="match status" value="1"/>
</dbReference>
<sequence length="296" mass="34406">MAKISKDNWFYEYFTDSAKFGIKIREHLVDTKSEFQKIDFYDSYEFGRFFTLDGFIMMTQRDEFIYHEMLVHVPMAVKPDVKRVLVIGGGDGGAVRELTRYRTIEKIDMVEIDEKVVSLCREYLPQTAGKLDDGRVTLHFCDGIAFVRDAKEQYDLVLVDSTDPVGVGEGLFSMRFYEDCFRLLTEDGVMINQHESPYYEGDALEMERAHKKLAAVFPVCRVYQFHMPTYASGHWLFGFASKKKDPLVFDEAAWNALGIETNYYNTKLHKGCFALPTYVQRRLHKAEEETIKKECE</sequence>
<evidence type="ECO:0000256" key="4">
    <source>
        <dbReference type="HAMAP-Rule" id="MF_00198"/>
    </source>
</evidence>
<dbReference type="InterPro" id="IPR030374">
    <property type="entry name" value="PABS"/>
</dbReference>
<gene>
    <name evidence="4" type="primary">speE</name>
    <name evidence="9" type="ORF">CHK_3165</name>
</gene>
<dbReference type="InterPro" id="IPR001045">
    <property type="entry name" value="Spermi_synthase"/>
</dbReference>
<dbReference type="InterPro" id="IPR035246">
    <property type="entry name" value="Spermidine_synt_N"/>
</dbReference>
<evidence type="ECO:0000256" key="1">
    <source>
        <dbReference type="ARBA" id="ARBA00007867"/>
    </source>
</evidence>
<dbReference type="InterPro" id="IPR037163">
    <property type="entry name" value="Spermidine_synt_N_sf"/>
</dbReference>
<evidence type="ECO:0000256" key="5">
    <source>
        <dbReference type="PROSITE-ProRule" id="PRU00354"/>
    </source>
</evidence>
<keyword evidence="4 7" id="KW-0745">Spermidine biosynthesis</keyword>
<comment type="catalytic activity">
    <reaction evidence="4 7">
        <text>S-adenosyl 3-(methylsulfanyl)propylamine + putrescine = S-methyl-5'-thioadenosine + spermidine + H(+)</text>
        <dbReference type="Rhea" id="RHEA:12721"/>
        <dbReference type="ChEBI" id="CHEBI:15378"/>
        <dbReference type="ChEBI" id="CHEBI:17509"/>
        <dbReference type="ChEBI" id="CHEBI:57443"/>
        <dbReference type="ChEBI" id="CHEBI:57834"/>
        <dbReference type="ChEBI" id="CHEBI:326268"/>
        <dbReference type="EC" id="2.5.1.16"/>
    </reaction>
</comment>
<dbReference type="PANTHER" id="PTHR11558">
    <property type="entry name" value="SPERMIDINE/SPERMINE SYNTHASE"/>
    <property type="match status" value="1"/>
</dbReference>
<comment type="caution">
    <text evidence="4">Lacks conserved residue(s) required for the propagation of feature annotation.</text>
</comment>
<comment type="similarity">
    <text evidence="1 4 6">Belongs to the spermidine/spermine synthase family.</text>
</comment>
<dbReference type="Gene3D" id="2.30.140.10">
    <property type="entry name" value="Spermidine synthase, tetramerisation domain"/>
    <property type="match status" value="1"/>
</dbReference>
<organism evidence="9 10">
    <name type="scientific">Christensenella hongkongensis</name>
    <dbReference type="NCBI Taxonomy" id="270498"/>
    <lineage>
        <taxon>Bacteria</taxon>
        <taxon>Bacillati</taxon>
        <taxon>Bacillota</taxon>
        <taxon>Clostridia</taxon>
        <taxon>Christensenellales</taxon>
        <taxon>Christensenellaceae</taxon>
        <taxon>Christensenella</taxon>
    </lineage>
</organism>
<comment type="pathway">
    <text evidence="4">Amine and polyamine biosynthesis; spermidine biosynthesis; spermidine from putrescine: step 1/1.</text>
</comment>
<evidence type="ECO:0000313" key="9">
    <source>
        <dbReference type="EMBL" id="KKI49587.1"/>
    </source>
</evidence>
<dbReference type="GO" id="GO:0004766">
    <property type="term" value="F:spermidine synthase activity"/>
    <property type="evidence" value="ECO:0007669"/>
    <property type="project" value="UniProtKB-UniRule"/>
</dbReference>
<evidence type="ECO:0000256" key="2">
    <source>
        <dbReference type="ARBA" id="ARBA00022679"/>
    </source>
</evidence>
<dbReference type="Proteomes" id="UP000034076">
    <property type="component" value="Unassembled WGS sequence"/>
</dbReference>
<dbReference type="PROSITE" id="PS01330">
    <property type="entry name" value="PABS_1"/>
    <property type="match status" value="1"/>
</dbReference>
<feature type="binding site" evidence="4">
    <location>
        <position position="36"/>
    </location>
    <ligand>
        <name>S-methyl-5'-thioadenosine</name>
        <dbReference type="ChEBI" id="CHEBI:17509"/>
    </ligand>
</feature>
<dbReference type="OrthoDB" id="9793120at2"/>
<name>A0A0M2NGN2_9FIRM</name>
<feature type="binding site" evidence="4">
    <location>
        <position position="67"/>
    </location>
    <ligand>
        <name>spermidine</name>
        <dbReference type="ChEBI" id="CHEBI:57834"/>
    </ligand>
</feature>
<dbReference type="SUPFAM" id="SSF53335">
    <property type="entry name" value="S-adenosyl-L-methionine-dependent methyltransferases"/>
    <property type="match status" value="1"/>
</dbReference>
<dbReference type="UniPathway" id="UPA00248">
    <property type="reaction ID" value="UER00314"/>
</dbReference>
<keyword evidence="3 4" id="KW-0620">Polyamine biosynthesis</keyword>
<keyword evidence="2 4" id="KW-0808">Transferase</keyword>
<evidence type="ECO:0000256" key="6">
    <source>
        <dbReference type="RuleBase" id="RU003836"/>
    </source>
</evidence>
<keyword evidence="10" id="KW-1185">Reference proteome</keyword>
<dbReference type="GO" id="GO:0005829">
    <property type="term" value="C:cytosol"/>
    <property type="evidence" value="ECO:0007669"/>
    <property type="project" value="TreeGrafter"/>
</dbReference>
<accession>A0A0M2NGN2</accession>
<dbReference type="GO" id="GO:0008295">
    <property type="term" value="P:spermidine biosynthetic process"/>
    <property type="evidence" value="ECO:0007669"/>
    <property type="project" value="UniProtKB-UniRule"/>
</dbReference>
<comment type="function">
    <text evidence="4">Catalyzes the irreversible transfer of a propylamine group from the amino donor S-adenosylmethioninamine (decarboxy-AdoMet) to putrescine (1,4-diaminobutane) to yield spermidine.</text>
</comment>
<dbReference type="RefSeq" id="WP_046444896.1">
    <property type="nucleotide sequence ID" value="NZ_LAYJ01000133.1"/>
</dbReference>
<reference evidence="9 10" key="1">
    <citation type="submission" date="2015-04" db="EMBL/GenBank/DDBJ databases">
        <title>Draft genome sequence of bacteremic isolate Catabacter hongkongensis type strain HKU16T.</title>
        <authorList>
            <person name="Lau S.K."/>
            <person name="Teng J.L."/>
            <person name="Huang Y."/>
            <person name="Curreem S.O."/>
            <person name="Tsui S.K."/>
            <person name="Woo P.C."/>
        </authorList>
    </citation>
    <scope>NUCLEOTIDE SEQUENCE [LARGE SCALE GENOMIC DNA]</scope>
    <source>
        <strain evidence="9 10">HKU16</strain>
    </source>
</reference>
<dbReference type="PATRIC" id="fig|270498.16.peg.3262"/>
<dbReference type="PANTHER" id="PTHR11558:SF11">
    <property type="entry name" value="SPERMIDINE SYNTHASE"/>
    <property type="match status" value="1"/>
</dbReference>
<comment type="subunit">
    <text evidence="4">Homodimer or homotetramer.</text>
</comment>
<dbReference type="InterPro" id="IPR029063">
    <property type="entry name" value="SAM-dependent_MTases_sf"/>
</dbReference>
<feature type="binding site" evidence="4">
    <location>
        <begin position="160"/>
        <end position="163"/>
    </location>
    <ligand>
        <name>spermidine</name>
        <dbReference type="ChEBI" id="CHEBI:57834"/>
    </ligand>
</feature>
<feature type="active site" description="Proton acceptor" evidence="4 5">
    <location>
        <position position="160"/>
    </location>
</feature>
<dbReference type="InterPro" id="IPR030373">
    <property type="entry name" value="PABS_CS"/>
</dbReference>
<evidence type="ECO:0000259" key="8">
    <source>
        <dbReference type="PROSITE" id="PS51006"/>
    </source>
</evidence>
<feature type="binding site" evidence="4">
    <location>
        <begin position="142"/>
        <end position="143"/>
    </location>
    <ligand>
        <name>S-methyl-5'-thioadenosine</name>
        <dbReference type="ChEBI" id="CHEBI:17509"/>
    </ligand>
</feature>
<feature type="binding site" evidence="4">
    <location>
        <position position="111"/>
    </location>
    <ligand>
        <name>S-methyl-5'-thioadenosine</name>
        <dbReference type="ChEBI" id="CHEBI:17509"/>
    </ligand>
</feature>
<protein>
    <recommendedName>
        <fullName evidence="4">Polyamine aminopropyltransferase</fullName>
    </recommendedName>
    <alternativeName>
        <fullName evidence="4">Putrescine aminopropyltransferase</fullName>
        <shortName evidence="4">PAPT</shortName>
    </alternativeName>
    <alternativeName>
        <fullName evidence="4">Spermidine synthase</fullName>
        <shortName evidence="4">SPDS</shortName>
        <shortName evidence="4">SPDSY</shortName>
        <ecNumber evidence="4">2.5.1.16</ecNumber>
    </alternativeName>
</protein>
<evidence type="ECO:0000256" key="7">
    <source>
        <dbReference type="RuleBase" id="RU003837"/>
    </source>
</evidence>
<dbReference type="AlphaFoldDB" id="A0A0M2NGN2"/>
<dbReference type="STRING" id="270498.CHK_3165"/>
<dbReference type="NCBIfam" id="TIGR00417">
    <property type="entry name" value="speE"/>
    <property type="match status" value="1"/>
</dbReference>